<dbReference type="Proteomes" id="UP001156921">
    <property type="component" value="Unassembled WGS sequence"/>
</dbReference>
<feature type="domain" description="HTH luxR-type" evidence="4">
    <location>
        <begin position="132"/>
        <end position="197"/>
    </location>
</feature>
<dbReference type="PANTHER" id="PTHR44688">
    <property type="entry name" value="DNA-BINDING TRANSCRIPTIONAL ACTIVATOR DEVR_DOSR"/>
    <property type="match status" value="1"/>
</dbReference>
<evidence type="ECO:0000256" key="3">
    <source>
        <dbReference type="ARBA" id="ARBA00023163"/>
    </source>
</evidence>
<evidence type="ECO:0000313" key="5">
    <source>
        <dbReference type="EMBL" id="GLS01200.1"/>
    </source>
</evidence>
<keyword evidence="1" id="KW-0805">Transcription regulation</keyword>
<proteinExistence type="predicted"/>
<dbReference type="SUPFAM" id="SSF46894">
    <property type="entry name" value="C-terminal effector domain of the bipartite response regulators"/>
    <property type="match status" value="1"/>
</dbReference>
<gene>
    <name evidence="5" type="ORF">GCM10007859_12110</name>
</gene>
<keyword evidence="2" id="KW-0238">DNA-binding</keyword>
<reference evidence="6" key="1">
    <citation type="journal article" date="2019" name="Int. J. Syst. Evol. Microbiol.">
        <title>The Global Catalogue of Microorganisms (GCM) 10K type strain sequencing project: providing services to taxonomists for standard genome sequencing and annotation.</title>
        <authorList>
            <consortium name="The Broad Institute Genomics Platform"/>
            <consortium name="The Broad Institute Genome Sequencing Center for Infectious Disease"/>
            <person name="Wu L."/>
            <person name="Ma J."/>
        </authorList>
    </citation>
    <scope>NUCLEOTIDE SEQUENCE [LARGE SCALE GENOMIC DNA]</scope>
    <source>
        <strain evidence="6">NBRC 110107</strain>
    </source>
</reference>
<evidence type="ECO:0000256" key="2">
    <source>
        <dbReference type="ARBA" id="ARBA00023125"/>
    </source>
</evidence>
<sequence>MSAPRPSSYPSFPAVPEAARYFDHRAATGRSAEMLVSAELEVLWSNAAALALMSRRGPVSLSDNRLILPLRAQEDSLRAFLTGLDEGVGAWALKVEDRWLVRAETIAPADAPPAWLLTWQAMAHADRYLWSDIGAHLRLTSSETRVLRNLVDGLTVDQAADQLAISVQTVRTHVRRIYAKLGVRNRETLFAAVLPYRWG</sequence>
<name>A0ABQ6BGM8_9CAUL</name>
<dbReference type="EMBL" id="BSOY01000020">
    <property type="protein sequence ID" value="GLS01200.1"/>
    <property type="molecule type" value="Genomic_DNA"/>
</dbReference>
<comment type="caution">
    <text evidence="5">The sequence shown here is derived from an EMBL/GenBank/DDBJ whole genome shotgun (WGS) entry which is preliminary data.</text>
</comment>
<protein>
    <recommendedName>
        <fullName evidence="4">HTH luxR-type domain-containing protein</fullName>
    </recommendedName>
</protein>
<dbReference type="InterPro" id="IPR036388">
    <property type="entry name" value="WH-like_DNA-bd_sf"/>
</dbReference>
<dbReference type="RefSeq" id="WP_284222054.1">
    <property type="nucleotide sequence ID" value="NZ_BSOY01000020.1"/>
</dbReference>
<keyword evidence="3" id="KW-0804">Transcription</keyword>
<keyword evidence="6" id="KW-1185">Reference proteome</keyword>
<dbReference type="PROSITE" id="PS50043">
    <property type="entry name" value="HTH_LUXR_2"/>
    <property type="match status" value="1"/>
</dbReference>
<dbReference type="InterPro" id="IPR000792">
    <property type="entry name" value="Tscrpt_reg_LuxR_C"/>
</dbReference>
<dbReference type="Gene3D" id="1.10.10.10">
    <property type="entry name" value="Winged helix-like DNA-binding domain superfamily/Winged helix DNA-binding domain"/>
    <property type="match status" value="1"/>
</dbReference>
<evidence type="ECO:0000256" key="1">
    <source>
        <dbReference type="ARBA" id="ARBA00023015"/>
    </source>
</evidence>
<organism evidence="5 6">
    <name type="scientific">Brevundimonas denitrificans</name>
    <dbReference type="NCBI Taxonomy" id="1443434"/>
    <lineage>
        <taxon>Bacteria</taxon>
        <taxon>Pseudomonadati</taxon>
        <taxon>Pseudomonadota</taxon>
        <taxon>Alphaproteobacteria</taxon>
        <taxon>Caulobacterales</taxon>
        <taxon>Caulobacteraceae</taxon>
        <taxon>Brevundimonas</taxon>
    </lineage>
</organism>
<dbReference type="CDD" id="cd06170">
    <property type="entry name" value="LuxR_C_like"/>
    <property type="match status" value="1"/>
</dbReference>
<evidence type="ECO:0000259" key="4">
    <source>
        <dbReference type="PROSITE" id="PS50043"/>
    </source>
</evidence>
<dbReference type="Pfam" id="PF00196">
    <property type="entry name" value="GerE"/>
    <property type="match status" value="1"/>
</dbReference>
<dbReference type="PANTHER" id="PTHR44688:SF16">
    <property type="entry name" value="DNA-BINDING TRANSCRIPTIONAL ACTIVATOR DEVR_DOSR"/>
    <property type="match status" value="1"/>
</dbReference>
<dbReference type="SMART" id="SM00421">
    <property type="entry name" value="HTH_LUXR"/>
    <property type="match status" value="1"/>
</dbReference>
<evidence type="ECO:0000313" key="6">
    <source>
        <dbReference type="Proteomes" id="UP001156921"/>
    </source>
</evidence>
<dbReference type="InterPro" id="IPR016032">
    <property type="entry name" value="Sig_transdc_resp-reg_C-effctor"/>
</dbReference>
<accession>A0ABQ6BGM8</accession>
<dbReference type="PRINTS" id="PR00038">
    <property type="entry name" value="HTHLUXR"/>
</dbReference>